<dbReference type="Gene3D" id="3.40.50.300">
    <property type="entry name" value="P-loop containing nucleotide triphosphate hydrolases"/>
    <property type="match status" value="2"/>
</dbReference>
<dbReference type="InterPro" id="IPR038729">
    <property type="entry name" value="Rad50/SbcC_AAA"/>
</dbReference>
<dbReference type="RefSeq" id="WP_377188191.1">
    <property type="nucleotide sequence ID" value="NZ_JBHUOG010000002.1"/>
</dbReference>
<dbReference type="PANTHER" id="PTHR43850">
    <property type="entry name" value="ABC TRANSPORTER ATP-BINDING PROTEIN MA_4021-RELATED"/>
    <property type="match status" value="1"/>
</dbReference>
<gene>
    <name evidence="3" type="ORF">ACFS27_23265</name>
</gene>
<evidence type="ECO:0000313" key="3">
    <source>
        <dbReference type="EMBL" id="MFD2796501.1"/>
    </source>
</evidence>
<evidence type="ECO:0000259" key="2">
    <source>
        <dbReference type="PROSITE" id="PS50893"/>
    </source>
</evidence>
<reference evidence="4" key="1">
    <citation type="journal article" date="2019" name="Int. J. Syst. Evol. Microbiol.">
        <title>The Global Catalogue of Microorganisms (GCM) 10K type strain sequencing project: providing services to taxonomists for standard genome sequencing and annotation.</title>
        <authorList>
            <consortium name="The Broad Institute Genomics Platform"/>
            <consortium name="The Broad Institute Genome Sequencing Center for Infectious Disease"/>
            <person name="Wu L."/>
            <person name="Ma J."/>
        </authorList>
    </citation>
    <scope>NUCLEOTIDE SEQUENCE [LARGE SCALE GENOMIC DNA]</scope>
    <source>
        <strain evidence="4">CCM 7044</strain>
    </source>
</reference>
<dbReference type="InterPro" id="IPR027417">
    <property type="entry name" value="P-loop_NTPase"/>
</dbReference>
<dbReference type="PROSITE" id="PS50893">
    <property type="entry name" value="ABC_TRANSPORTER_2"/>
    <property type="match status" value="1"/>
</dbReference>
<dbReference type="PANTHER" id="PTHR43850:SF2">
    <property type="entry name" value="ABC TRANSPORTER ATP-BINDING PROTEIN MA_4021-RELATED"/>
    <property type="match status" value="1"/>
</dbReference>
<dbReference type="Pfam" id="PF13476">
    <property type="entry name" value="AAA_23"/>
    <property type="match status" value="1"/>
</dbReference>
<evidence type="ECO:0000256" key="1">
    <source>
        <dbReference type="SAM" id="Coils"/>
    </source>
</evidence>
<sequence length="613" mass="67186">MWISRIRVTGGFLKGLDVSLSDGLNVVIGPRGVGKTTLLELLRHALGVQHAEQRPGTQRQRQAFLDAVLGTGEVVLDIESSDGGARHLVVDAKGGGQRSDLSRTALVLGQNELEEIASDAASRLNLLDLRTGAVAELPVQSEIGTLTGDLYDVRVELEDRAEESKKRSRLIADRELLLSQETAILGGSTEQLSRQREVLRHAEERVIRTGQELERFEVSLSEIVDLLESNHRQTDRLAAMADRIESLPVDPATRGAFDRVLSSSRDVFDGLRVVHAGIDATQADVRESNIRAREAAAPIREELEEAEAGLGQITSQLRNVEAVLRALDENDREMHALNARYAALAERRRQQLDAVERAEETLYRTRAEVARSTTAQIANNVVIVVDHLADASGFRGFLQEALKGSGTRTALIDAVSDRVLPRQLLEMIESRDALSLSVVASITEERSQKLIDGLNEKETLESLARLRLSDRVDFRLRDGMVDKSVDRLSTGQKCAVTLPIILSERERTLILDQPEDHLDNAFLVTNIVTGLDARRLSGAQTIVATHNANIPVLGSADNVIVLESDGTVATVDVQGAFDSEDIVNQITRLMEGGRDAFARRSSFYAEHGGIDES</sequence>
<keyword evidence="1" id="KW-0175">Coiled coil</keyword>
<organism evidence="3 4">
    <name type="scientific">Promicromonospora vindobonensis</name>
    <dbReference type="NCBI Taxonomy" id="195748"/>
    <lineage>
        <taxon>Bacteria</taxon>
        <taxon>Bacillati</taxon>
        <taxon>Actinomycetota</taxon>
        <taxon>Actinomycetes</taxon>
        <taxon>Micrococcales</taxon>
        <taxon>Promicromonosporaceae</taxon>
        <taxon>Promicromonospora</taxon>
    </lineage>
</organism>
<accession>A0ABW5VYY5</accession>
<comment type="caution">
    <text evidence="3">The sequence shown here is derived from an EMBL/GenBank/DDBJ whole genome shotgun (WGS) entry which is preliminary data.</text>
</comment>
<proteinExistence type="predicted"/>
<dbReference type="Proteomes" id="UP001597479">
    <property type="component" value="Unassembled WGS sequence"/>
</dbReference>
<dbReference type="InterPro" id="IPR003439">
    <property type="entry name" value="ABC_transporter-like_ATP-bd"/>
</dbReference>
<feature type="coiled-coil region" evidence="1">
    <location>
        <begin position="310"/>
        <end position="361"/>
    </location>
</feature>
<protein>
    <submittedName>
        <fullName evidence="3">AAA family ATPase</fullName>
    </submittedName>
</protein>
<name>A0ABW5VYY5_9MICO</name>
<dbReference type="CDD" id="cd00267">
    <property type="entry name" value="ABC_ATPase"/>
    <property type="match status" value="1"/>
</dbReference>
<evidence type="ECO:0000313" key="4">
    <source>
        <dbReference type="Proteomes" id="UP001597479"/>
    </source>
</evidence>
<feature type="domain" description="ABC transporter" evidence="2">
    <location>
        <begin position="339"/>
        <end position="589"/>
    </location>
</feature>
<dbReference type="SUPFAM" id="SSF52540">
    <property type="entry name" value="P-loop containing nucleoside triphosphate hydrolases"/>
    <property type="match status" value="1"/>
</dbReference>
<keyword evidence="4" id="KW-1185">Reference proteome</keyword>
<dbReference type="EMBL" id="JBHUOG010000002">
    <property type="protein sequence ID" value="MFD2796501.1"/>
    <property type="molecule type" value="Genomic_DNA"/>
</dbReference>